<evidence type="ECO:0000256" key="1">
    <source>
        <dbReference type="SAM" id="MobiDB-lite"/>
    </source>
</evidence>
<accession>A0A146L1G0</accession>
<feature type="region of interest" description="Disordered" evidence="1">
    <location>
        <begin position="176"/>
        <end position="200"/>
    </location>
</feature>
<organism evidence="2">
    <name type="scientific">Lygus hesperus</name>
    <name type="common">Western plant bug</name>
    <dbReference type="NCBI Taxonomy" id="30085"/>
    <lineage>
        <taxon>Eukaryota</taxon>
        <taxon>Metazoa</taxon>
        <taxon>Ecdysozoa</taxon>
        <taxon>Arthropoda</taxon>
        <taxon>Hexapoda</taxon>
        <taxon>Insecta</taxon>
        <taxon>Pterygota</taxon>
        <taxon>Neoptera</taxon>
        <taxon>Paraneoptera</taxon>
        <taxon>Hemiptera</taxon>
        <taxon>Heteroptera</taxon>
        <taxon>Panheteroptera</taxon>
        <taxon>Cimicomorpha</taxon>
        <taxon>Miridae</taxon>
        <taxon>Mirini</taxon>
        <taxon>Lygus</taxon>
    </lineage>
</organism>
<protein>
    <recommendedName>
        <fullName evidence="3">Myb-like domain-containing protein</fullName>
    </recommendedName>
</protein>
<evidence type="ECO:0000313" key="2">
    <source>
        <dbReference type="EMBL" id="JAQ02393.1"/>
    </source>
</evidence>
<reference evidence="2" key="1">
    <citation type="journal article" date="2016" name="Gigascience">
        <title>De novo construction of an expanded transcriptome assembly for the western tarnished plant bug, Lygus hesperus.</title>
        <authorList>
            <person name="Tassone E.E."/>
            <person name="Geib S.M."/>
            <person name="Hall B."/>
            <person name="Fabrick J.A."/>
            <person name="Brent C.S."/>
            <person name="Hull J.J."/>
        </authorList>
    </citation>
    <scope>NUCLEOTIDE SEQUENCE</scope>
</reference>
<sequence>MDHNNGTDVSSYSAIVVDEPMTPDSQKIILADPLGRTDVSESEVILPLPLENESDIITHGVNAEMEIKVEPGMPQTLEVDPEGATSASYLKLDSDSNILDGGESDGNVCTEGIIITDQLELVMKEEPADQDDEIVVTNAARDSSFQSQLTFKSESNSSVDGTLDAEHLFHPTTSMRKALKGSSGPGSQPSTPSYSEEAVTDINPRRKVKFEAEDDLFLLKEVAAENPFEDGAKWKGIANKMKAVIAKRFSARNLRERVNHLLSKSENFVVEWSMKSGTDEEQSERLALLEEVRIMKKERGKVGTSKAKDSTEAKQHRAEVAETYRHQVKEEIFFDEDIKISDLGDPLDIQDERPRLQSAPPQEPPNICIPETPPELFPAGTCVVQPTAGTSSGSGGPPRKRKRGLNPSVEKYMMQKQAQEKLLKRRQMDLEERKDSPRMDERHSNLLKTESTSESDTEIGVPHPNNGTDSEFEHKDHDEESPQMVIDDKILKRKRKRAEYNRNALKIG</sequence>
<feature type="region of interest" description="Disordered" evidence="1">
    <location>
        <begin position="381"/>
        <end position="490"/>
    </location>
</feature>
<feature type="compositionally biased region" description="Basic and acidic residues" evidence="1">
    <location>
        <begin position="471"/>
        <end position="490"/>
    </location>
</feature>
<evidence type="ECO:0008006" key="3">
    <source>
        <dbReference type="Google" id="ProtNLM"/>
    </source>
</evidence>
<proteinExistence type="predicted"/>
<feature type="region of interest" description="Disordered" evidence="1">
    <location>
        <begin position="344"/>
        <end position="366"/>
    </location>
</feature>
<dbReference type="PANTHER" id="PTHR37558:SF1">
    <property type="entry name" value="HTH CENPB-TYPE DOMAIN-CONTAINING PROTEIN"/>
    <property type="match status" value="1"/>
</dbReference>
<dbReference type="AlphaFoldDB" id="A0A146L1G0"/>
<dbReference type="EMBL" id="GDHC01016236">
    <property type="protein sequence ID" value="JAQ02393.1"/>
    <property type="molecule type" value="Transcribed_RNA"/>
</dbReference>
<dbReference type="PANTHER" id="PTHR37558">
    <property type="entry name" value="HTH CENPB-TYPE DOMAIN-CONTAINING PROTEIN"/>
    <property type="match status" value="1"/>
</dbReference>
<feature type="non-terminal residue" evidence="2">
    <location>
        <position position="508"/>
    </location>
</feature>
<gene>
    <name evidence="2" type="ORF">g.35808</name>
</gene>
<name>A0A146L1G0_LYGHE</name>
<feature type="compositionally biased region" description="Basic and acidic residues" evidence="1">
    <location>
        <begin position="418"/>
        <end position="444"/>
    </location>
</feature>
<feature type="compositionally biased region" description="Low complexity" evidence="1">
    <location>
        <begin position="181"/>
        <end position="195"/>
    </location>
</feature>